<keyword evidence="4 7" id="KW-0378">Hydrolase</keyword>
<dbReference type="CDD" id="cd00190">
    <property type="entry name" value="Tryp_SPc"/>
    <property type="match status" value="1"/>
</dbReference>
<dbReference type="SUPFAM" id="SSF50494">
    <property type="entry name" value="Trypsin-like serine proteases"/>
    <property type="match status" value="2"/>
</dbReference>
<dbReference type="PROSITE" id="PS50240">
    <property type="entry name" value="TRYPSIN_DOM"/>
    <property type="match status" value="2"/>
</dbReference>
<organism evidence="9 10">
    <name type="scientific">Molorchus minor</name>
    <dbReference type="NCBI Taxonomy" id="1323400"/>
    <lineage>
        <taxon>Eukaryota</taxon>
        <taxon>Metazoa</taxon>
        <taxon>Ecdysozoa</taxon>
        <taxon>Arthropoda</taxon>
        <taxon>Hexapoda</taxon>
        <taxon>Insecta</taxon>
        <taxon>Pterygota</taxon>
        <taxon>Neoptera</taxon>
        <taxon>Endopterygota</taxon>
        <taxon>Coleoptera</taxon>
        <taxon>Polyphaga</taxon>
        <taxon>Cucujiformia</taxon>
        <taxon>Chrysomeloidea</taxon>
        <taxon>Cerambycidae</taxon>
        <taxon>Lamiinae</taxon>
        <taxon>Monochamini</taxon>
        <taxon>Molorchus</taxon>
    </lineage>
</organism>
<evidence type="ECO:0000256" key="4">
    <source>
        <dbReference type="ARBA" id="ARBA00022801"/>
    </source>
</evidence>
<dbReference type="InterPro" id="IPR009003">
    <property type="entry name" value="Peptidase_S1_PA"/>
</dbReference>
<dbReference type="Pfam" id="PF00089">
    <property type="entry name" value="Trypsin"/>
    <property type="match status" value="2"/>
</dbReference>
<evidence type="ECO:0000256" key="2">
    <source>
        <dbReference type="ARBA" id="ARBA00022525"/>
    </source>
</evidence>
<keyword evidence="3 7" id="KW-0645">Protease</keyword>
<gene>
    <name evidence="9" type="ORF">NQ317_004290</name>
</gene>
<dbReference type="SMART" id="SM00020">
    <property type="entry name" value="Tryp_SPc"/>
    <property type="match status" value="1"/>
</dbReference>
<keyword evidence="10" id="KW-1185">Reference proteome</keyword>
<dbReference type="InterPro" id="IPR043504">
    <property type="entry name" value="Peptidase_S1_PA_chymotrypsin"/>
</dbReference>
<comment type="subcellular location">
    <subcellularLocation>
        <location evidence="1">Secreted</location>
    </subcellularLocation>
</comment>
<dbReference type="PROSITE" id="PS00134">
    <property type="entry name" value="TRYPSIN_HIS"/>
    <property type="match status" value="1"/>
</dbReference>
<keyword evidence="5 7" id="KW-0720">Serine protease</keyword>
<evidence type="ECO:0000313" key="10">
    <source>
        <dbReference type="Proteomes" id="UP001162164"/>
    </source>
</evidence>
<feature type="domain" description="Peptidase S1" evidence="8">
    <location>
        <begin position="1"/>
        <end position="198"/>
    </location>
</feature>
<evidence type="ECO:0000259" key="8">
    <source>
        <dbReference type="PROSITE" id="PS50240"/>
    </source>
</evidence>
<dbReference type="EMBL" id="JAPWTJ010000636">
    <property type="protein sequence ID" value="KAJ8976739.1"/>
    <property type="molecule type" value="Genomic_DNA"/>
</dbReference>
<dbReference type="PROSITE" id="PS00135">
    <property type="entry name" value="TRYPSIN_SER"/>
    <property type="match status" value="1"/>
</dbReference>
<dbReference type="PANTHER" id="PTHR24264">
    <property type="entry name" value="TRYPSIN-RELATED"/>
    <property type="match status" value="1"/>
</dbReference>
<evidence type="ECO:0000256" key="3">
    <source>
        <dbReference type="ARBA" id="ARBA00022670"/>
    </source>
</evidence>
<dbReference type="Gene3D" id="2.40.10.10">
    <property type="entry name" value="Trypsin-like serine proteases"/>
    <property type="match status" value="4"/>
</dbReference>
<reference evidence="9" key="1">
    <citation type="journal article" date="2023" name="Insect Mol. Biol.">
        <title>Genome sequencing provides insights into the evolution of gene families encoding plant cell wall-degrading enzymes in longhorned beetles.</title>
        <authorList>
            <person name="Shin N.R."/>
            <person name="Okamura Y."/>
            <person name="Kirsch R."/>
            <person name="Pauchet Y."/>
        </authorList>
    </citation>
    <scope>NUCLEOTIDE SEQUENCE</scope>
    <source>
        <strain evidence="9">MMC_N1</strain>
    </source>
</reference>
<keyword evidence="6" id="KW-1015">Disulfide bond</keyword>
<dbReference type="InterPro" id="IPR001254">
    <property type="entry name" value="Trypsin_dom"/>
</dbReference>
<dbReference type="PANTHER" id="PTHR24264:SF65">
    <property type="entry name" value="SRCR DOMAIN-CONTAINING PROTEIN"/>
    <property type="match status" value="1"/>
</dbReference>
<feature type="domain" description="Peptidase S1" evidence="8">
    <location>
        <begin position="300"/>
        <end position="414"/>
    </location>
</feature>
<name>A0ABQ9JFP5_9CUCU</name>
<accession>A0ABQ9JFP5</accession>
<evidence type="ECO:0000256" key="7">
    <source>
        <dbReference type="RuleBase" id="RU363034"/>
    </source>
</evidence>
<sequence>MLTGWTVGSAIIINMVTASFVQVILGAHNIRETEATQVVITSSNIINHENYIASTLTNDVSLVRLPQAVTLSGVIQTISLAPGTSGTFAGSVATLSGWGRTADSISTISPVLQEINLSVVTNAVCAATYGTIIRDSTICTSGIGSVGACNGDSGGPLAVNGIQIGVTSFVSARGCESGLPSGFGRVSEFRTWISQNAGIIQVLGILQVIIITDLNINFPSCSKKDHSLRLRYAFMCLKSNLGLSTNYQYNNIVYNRLDHEKCVFAWCAILGCAFALPTKPTLDWSKIHPLDAFVEPINDISGPTGRGCRGTEAEPNSHPYQAAVIIDGSGFCGGSLISTNWILTAAHCTISASYVQVILGAHSVRDLEPTQVVLTSTNIINHSGHIGSTLTNDVALILLPFTVTLSDEIRPLTGSSIFWNVRRIDSSSKRMGSHIRGLQRNFSDSAKSYS</sequence>
<keyword evidence="2" id="KW-0964">Secreted</keyword>
<dbReference type="Proteomes" id="UP001162164">
    <property type="component" value="Unassembled WGS sequence"/>
</dbReference>
<evidence type="ECO:0000256" key="1">
    <source>
        <dbReference type="ARBA" id="ARBA00004613"/>
    </source>
</evidence>
<dbReference type="PRINTS" id="PR00722">
    <property type="entry name" value="CHYMOTRYPSIN"/>
</dbReference>
<evidence type="ECO:0000256" key="5">
    <source>
        <dbReference type="ARBA" id="ARBA00022825"/>
    </source>
</evidence>
<dbReference type="InterPro" id="IPR001314">
    <property type="entry name" value="Peptidase_S1A"/>
</dbReference>
<protein>
    <recommendedName>
        <fullName evidence="8">Peptidase S1 domain-containing protein</fullName>
    </recommendedName>
</protein>
<dbReference type="InterPro" id="IPR050127">
    <property type="entry name" value="Serine_Proteases_S1"/>
</dbReference>
<comment type="caution">
    <text evidence="9">The sequence shown here is derived from an EMBL/GenBank/DDBJ whole genome shotgun (WGS) entry which is preliminary data.</text>
</comment>
<evidence type="ECO:0000313" key="9">
    <source>
        <dbReference type="EMBL" id="KAJ8976739.1"/>
    </source>
</evidence>
<proteinExistence type="predicted"/>
<dbReference type="InterPro" id="IPR018114">
    <property type="entry name" value="TRYPSIN_HIS"/>
</dbReference>
<evidence type="ECO:0000256" key="6">
    <source>
        <dbReference type="ARBA" id="ARBA00023157"/>
    </source>
</evidence>
<dbReference type="InterPro" id="IPR033116">
    <property type="entry name" value="TRYPSIN_SER"/>
</dbReference>